<proteinExistence type="predicted"/>
<evidence type="ECO:0000313" key="3">
    <source>
        <dbReference type="EMBL" id="SHJ00359.1"/>
    </source>
</evidence>
<evidence type="ECO:0000259" key="2">
    <source>
        <dbReference type="Pfam" id="PF13449"/>
    </source>
</evidence>
<evidence type="ECO:0000256" key="1">
    <source>
        <dbReference type="SAM" id="SignalP"/>
    </source>
</evidence>
<dbReference type="Pfam" id="PF13449">
    <property type="entry name" value="Phytase-like"/>
    <property type="match status" value="1"/>
</dbReference>
<dbReference type="Proteomes" id="UP000184290">
    <property type="component" value="Unassembled WGS sequence"/>
</dbReference>
<accession>A0ABY1IDB0</accession>
<feature type="chain" id="PRO_5046681427" description="Phytase-like domain-containing protein" evidence="1">
    <location>
        <begin position="27"/>
        <end position="339"/>
    </location>
</feature>
<keyword evidence="1" id="KW-0732">Signal</keyword>
<feature type="domain" description="Phytase-like" evidence="2">
    <location>
        <begin position="66"/>
        <end position="313"/>
    </location>
</feature>
<evidence type="ECO:0000313" key="4">
    <source>
        <dbReference type="Proteomes" id="UP000184290"/>
    </source>
</evidence>
<organism evidence="3 4">
    <name type="scientific">Aureimonas altamirensis DSM 21988</name>
    <dbReference type="NCBI Taxonomy" id="1121026"/>
    <lineage>
        <taxon>Bacteria</taxon>
        <taxon>Pseudomonadati</taxon>
        <taxon>Pseudomonadota</taxon>
        <taxon>Alphaproteobacteria</taxon>
        <taxon>Hyphomicrobiales</taxon>
        <taxon>Aurantimonadaceae</taxon>
        <taxon>Aureimonas</taxon>
    </lineage>
</organism>
<reference evidence="3 4" key="1">
    <citation type="submission" date="2016-11" db="EMBL/GenBank/DDBJ databases">
        <authorList>
            <person name="Varghese N."/>
            <person name="Submissions S."/>
        </authorList>
    </citation>
    <scope>NUCLEOTIDE SEQUENCE [LARGE SCALE GENOMIC DNA]</scope>
    <source>
        <strain evidence="3 4">DSM 21988</strain>
    </source>
</reference>
<dbReference type="PIRSF" id="PIRSF031900">
    <property type="entry name" value="UCP031900"/>
    <property type="match status" value="1"/>
</dbReference>
<dbReference type="EMBL" id="FQZC01000002">
    <property type="protein sequence ID" value="SHJ00359.1"/>
    <property type="molecule type" value="Genomic_DNA"/>
</dbReference>
<dbReference type="SUPFAM" id="SSF75011">
    <property type="entry name" value="3-carboxy-cis,cis-mucoante lactonizing enzyme"/>
    <property type="match status" value="1"/>
</dbReference>
<dbReference type="InterPro" id="IPR014567">
    <property type="entry name" value="UCP031900"/>
</dbReference>
<feature type="signal peptide" evidence="1">
    <location>
        <begin position="1"/>
        <end position="26"/>
    </location>
</feature>
<sequence>MKLARRIYSRLACCWLVLAVATAAQAQTAVTLTPTAIDTFLPGSTTTRFGALEYRAGFSFRPSERRLQGISGWRFTDAGGGRFLAVTDTGLWFAGTILRNSDGLPIGIADGQVAPILDGSGRPQPRKGDADAEGLTISEGRVLVSFERDHRVVAYGVAGPIPGAALAELDFHIPSRELRRNQGLEAIATAPDGRTIVVSEQSLDADGNLFAAVLGPAGGVFKVARNPPWHVTDAAFLPFGDLVLLERRYEGFGRIGMRLRRIAGGDIEPGALVDGDILMEADGRFEIDNMEALDIFRDAAGDIVFAIASDDNGSFFQRNLYLEFRLVAEDQARAPGASR</sequence>
<keyword evidence="4" id="KW-1185">Reference proteome</keyword>
<gene>
    <name evidence="3" type="ORF">SAMN02745911_1372</name>
</gene>
<dbReference type="InterPro" id="IPR027372">
    <property type="entry name" value="Phytase-like_dom"/>
</dbReference>
<comment type="caution">
    <text evidence="3">The sequence shown here is derived from an EMBL/GenBank/DDBJ whole genome shotgun (WGS) entry which is preliminary data.</text>
</comment>
<name>A0ABY1IDB0_9HYPH</name>
<protein>
    <recommendedName>
        <fullName evidence="2">Phytase-like domain-containing protein</fullName>
    </recommendedName>
</protein>